<dbReference type="Gene3D" id="3.30.1330.60">
    <property type="entry name" value="OmpA-like domain"/>
    <property type="match status" value="1"/>
</dbReference>
<feature type="domain" description="OmpA-like" evidence="6">
    <location>
        <begin position="584"/>
        <end position="698"/>
    </location>
</feature>
<evidence type="ECO:0000313" key="8">
    <source>
        <dbReference type="Proteomes" id="UP000256779"/>
    </source>
</evidence>
<evidence type="ECO:0000256" key="1">
    <source>
        <dbReference type="ARBA" id="ARBA00004442"/>
    </source>
</evidence>
<dbReference type="Gene3D" id="2.60.120.560">
    <property type="entry name" value="Exo-inulinase, domain 1"/>
    <property type="match status" value="1"/>
</dbReference>
<sequence length="698" mass="78135">MKIQLFALILFLSSTLEAQRVAFRDDFRDNRNQWSIEAREEYASYLSGGHYYISKKTESGGRLFYKDIYTEYDHDYDLEVEIRQVSGVDNNGYGLLFATSSGQEANFFVVSSNGYYRVAGYKAGKYVSDMEWKKSDFVSGMNEVNSLNVTRKGDEILFAINTHVVHKIDASDLDIRGPKVGFILFNEMKIKVDYLQVRQEYRDIRLVPGADTVQLVKENMGDAINSPYVEKTPVISADGKTLYFVREDHPQNIGSGEMADVWYSRRIDGVWQPAQNIGAPINNDSHNFVISVTPDNNALLVGNTYHSDGSSAGAGFSYATRQHNSWSVPKKVSVENYYNDNDYTESCLSSSRKVLLSTVERKDTRGSKDIYVSFLQEDSTWSEHVNIGDVINTPASEASPFLAADDQTLYFSTSGHPGFGSNDIFMTRRLDDTWLNWSEPLNLGPQINTPNWDAYYTMPASGDYAYVVSESYYEGDLDLFKIKLPQAAKPKAVTLVYGKVLNAKTNEALAAEIRYADLETDRELGRATSLAADGSYQIVLSSGKSYAFLASKDNYVTVSENLSIAEADTYQEVERNLYLAPIEVGQTVLINNIFFDFGKATLREASHADLNRLVALLEKYPQMQIEISGHTDNVGSEASNQLLSQNRAAAVVSYLASRKVAAQRLKAVGYGEANPVAENETDEGRQRNRRVEFTITSM</sequence>
<dbReference type="Pfam" id="PF07676">
    <property type="entry name" value="PD40"/>
    <property type="match status" value="2"/>
</dbReference>
<feature type="chain" id="PRO_5017833585" evidence="5">
    <location>
        <begin position="19"/>
        <end position="698"/>
    </location>
</feature>
<dbReference type="InterPro" id="IPR006664">
    <property type="entry name" value="OMP_bac"/>
</dbReference>
<evidence type="ECO:0000313" key="7">
    <source>
        <dbReference type="EMBL" id="RED96603.1"/>
    </source>
</evidence>
<dbReference type="PRINTS" id="PR01021">
    <property type="entry name" value="OMPADOMAIN"/>
</dbReference>
<dbReference type="PANTHER" id="PTHR30329">
    <property type="entry name" value="STATOR ELEMENT OF FLAGELLAR MOTOR COMPLEX"/>
    <property type="match status" value="1"/>
</dbReference>
<protein>
    <submittedName>
        <fullName evidence="7">Outer membrane protein OmpA-like peptidoglycan-associated protein</fullName>
    </submittedName>
</protein>
<feature type="signal peptide" evidence="5">
    <location>
        <begin position="1"/>
        <end position="18"/>
    </location>
</feature>
<dbReference type="Pfam" id="PF00691">
    <property type="entry name" value="OmpA"/>
    <property type="match status" value="1"/>
</dbReference>
<comment type="subcellular location">
    <subcellularLocation>
        <location evidence="1">Cell outer membrane</location>
    </subcellularLocation>
</comment>
<dbReference type="PANTHER" id="PTHR30329:SF21">
    <property type="entry name" value="LIPOPROTEIN YIAD-RELATED"/>
    <property type="match status" value="1"/>
</dbReference>
<keyword evidence="2 4" id="KW-0472">Membrane</keyword>
<dbReference type="InterPro" id="IPR006665">
    <property type="entry name" value="OmpA-like"/>
</dbReference>
<organism evidence="7 8">
    <name type="scientific">Marinoscillum furvescens DSM 4134</name>
    <dbReference type="NCBI Taxonomy" id="1122208"/>
    <lineage>
        <taxon>Bacteria</taxon>
        <taxon>Pseudomonadati</taxon>
        <taxon>Bacteroidota</taxon>
        <taxon>Cytophagia</taxon>
        <taxon>Cytophagales</taxon>
        <taxon>Reichenbachiellaceae</taxon>
        <taxon>Marinoscillum</taxon>
    </lineage>
</organism>
<evidence type="ECO:0000256" key="3">
    <source>
        <dbReference type="ARBA" id="ARBA00023237"/>
    </source>
</evidence>
<evidence type="ECO:0000259" key="6">
    <source>
        <dbReference type="PROSITE" id="PS51123"/>
    </source>
</evidence>
<dbReference type="Proteomes" id="UP000256779">
    <property type="component" value="Unassembled WGS sequence"/>
</dbReference>
<dbReference type="EMBL" id="QREG01000014">
    <property type="protein sequence ID" value="RED96603.1"/>
    <property type="molecule type" value="Genomic_DNA"/>
</dbReference>
<evidence type="ECO:0000256" key="2">
    <source>
        <dbReference type="ARBA" id="ARBA00023136"/>
    </source>
</evidence>
<keyword evidence="5" id="KW-0732">Signal</keyword>
<dbReference type="InterPro" id="IPR050330">
    <property type="entry name" value="Bact_OuterMem_StrucFunc"/>
</dbReference>
<dbReference type="RefSeq" id="WP_115868888.1">
    <property type="nucleotide sequence ID" value="NZ_QREG01000014.1"/>
</dbReference>
<dbReference type="SUPFAM" id="SSF103088">
    <property type="entry name" value="OmpA-like"/>
    <property type="match status" value="1"/>
</dbReference>
<dbReference type="CDD" id="cd15482">
    <property type="entry name" value="Sialidase_non-viral"/>
    <property type="match status" value="1"/>
</dbReference>
<dbReference type="InterPro" id="IPR011659">
    <property type="entry name" value="WD40"/>
</dbReference>
<dbReference type="AlphaFoldDB" id="A0A3D9L0Q3"/>
<evidence type="ECO:0000256" key="5">
    <source>
        <dbReference type="SAM" id="SignalP"/>
    </source>
</evidence>
<dbReference type="OrthoDB" id="1490539at2"/>
<dbReference type="PROSITE" id="PS51123">
    <property type="entry name" value="OMPA_2"/>
    <property type="match status" value="1"/>
</dbReference>
<keyword evidence="8" id="KW-1185">Reference proteome</keyword>
<name>A0A3D9L0Q3_MARFU</name>
<gene>
    <name evidence="7" type="ORF">C7460_11461</name>
</gene>
<dbReference type="CDD" id="cd07185">
    <property type="entry name" value="OmpA_C-like"/>
    <property type="match status" value="1"/>
</dbReference>
<accession>A0A3D9L0Q3</accession>
<dbReference type="GO" id="GO:0009279">
    <property type="term" value="C:cell outer membrane"/>
    <property type="evidence" value="ECO:0007669"/>
    <property type="project" value="UniProtKB-SubCell"/>
</dbReference>
<dbReference type="InterPro" id="IPR036737">
    <property type="entry name" value="OmpA-like_sf"/>
</dbReference>
<dbReference type="SUPFAM" id="SSF82171">
    <property type="entry name" value="DPP6 N-terminal domain-like"/>
    <property type="match status" value="1"/>
</dbReference>
<proteinExistence type="predicted"/>
<evidence type="ECO:0000256" key="4">
    <source>
        <dbReference type="PROSITE-ProRule" id="PRU00473"/>
    </source>
</evidence>
<comment type="caution">
    <text evidence="7">The sequence shown here is derived from an EMBL/GenBank/DDBJ whole genome shotgun (WGS) entry which is preliminary data.</text>
</comment>
<keyword evidence="3" id="KW-0998">Cell outer membrane</keyword>
<reference evidence="7 8" key="1">
    <citation type="submission" date="2018-07" db="EMBL/GenBank/DDBJ databases">
        <title>Genomic Encyclopedia of Type Strains, Phase IV (KMG-IV): sequencing the most valuable type-strain genomes for metagenomic binning, comparative biology and taxonomic classification.</title>
        <authorList>
            <person name="Goeker M."/>
        </authorList>
    </citation>
    <scope>NUCLEOTIDE SEQUENCE [LARGE SCALE GENOMIC DNA]</scope>
    <source>
        <strain evidence="7 8">DSM 4134</strain>
    </source>
</reference>